<dbReference type="GO" id="GO:0016301">
    <property type="term" value="F:kinase activity"/>
    <property type="evidence" value="ECO:0007669"/>
    <property type="project" value="UniProtKB-KW"/>
</dbReference>
<gene>
    <name evidence="2" type="ORF">EV650_6505</name>
</gene>
<proteinExistence type="predicted"/>
<dbReference type="SUPFAM" id="SSF56112">
    <property type="entry name" value="Protein kinase-like (PK-like)"/>
    <property type="match status" value="1"/>
</dbReference>
<keyword evidence="2" id="KW-0808">Transferase</keyword>
<feature type="domain" description="Aminoglycoside phosphotransferase" evidence="1">
    <location>
        <begin position="42"/>
        <end position="238"/>
    </location>
</feature>
<comment type="caution">
    <text evidence="2">The sequence shown here is derived from an EMBL/GenBank/DDBJ whole genome shotgun (WGS) entry which is preliminary data.</text>
</comment>
<keyword evidence="2" id="KW-0418">Kinase</keyword>
<dbReference type="RefSeq" id="WP_134122937.1">
    <property type="nucleotide sequence ID" value="NZ_SODF01000003.1"/>
</dbReference>
<organism evidence="2 3">
    <name type="scientific">Kribbella kalugense</name>
    <dbReference type="NCBI Taxonomy" id="2512221"/>
    <lineage>
        <taxon>Bacteria</taxon>
        <taxon>Bacillati</taxon>
        <taxon>Actinomycetota</taxon>
        <taxon>Actinomycetes</taxon>
        <taxon>Propionibacteriales</taxon>
        <taxon>Kribbellaceae</taxon>
        <taxon>Kribbella</taxon>
    </lineage>
</organism>
<dbReference type="Gene3D" id="3.90.1200.10">
    <property type="match status" value="1"/>
</dbReference>
<keyword evidence="3" id="KW-1185">Reference proteome</keyword>
<dbReference type="OrthoDB" id="3812485at2"/>
<dbReference type="EMBL" id="SODF01000003">
    <property type="protein sequence ID" value="TDW15025.1"/>
    <property type="molecule type" value="Genomic_DNA"/>
</dbReference>
<accession>A0A4R7ZDB9</accession>
<evidence type="ECO:0000313" key="2">
    <source>
        <dbReference type="EMBL" id="TDW15025.1"/>
    </source>
</evidence>
<dbReference type="Pfam" id="PF01636">
    <property type="entry name" value="APH"/>
    <property type="match status" value="1"/>
</dbReference>
<dbReference type="InterPro" id="IPR002575">
    <property type="entry name" value="Aminoglycoside_PTrfase"/>
</dbReference>
<reference evidence="2 3" key="1">
    <citation type="submission" date="2019-03" db="EMBL/GenBank/DDBJ databases">
        <title>Genomic Encyclopedia of Type Strains, Phase III (KMG-III): the genomes of soil and plant-associated and newly described type strains.</title>
        <authorList>
            <person name="Whitman W."/>
        </authorList>
    </citation>
    <scope>NUCLEOTIDE SEQUENCE [LARGE SCALE GENOMIC DNA]</scope>
    <source>
        <strain evidence="2 3">VKM Ac-2570</strain>
    </source>
</reference>
<dbReference type="Proteomes" id="UP000295447">
    <property type="component" value="Unassembled WGS sequence"/>
</dbReference>
<sequence length="319" mass="34211">MGFDAVLRRMYQRESIDTLPAHLETTYGIAIAKVTQLDVGVFRVDRSDKGTPLVARLFSADRSYAAAEGDLAVLRYLAELGFPAERPYGDGPLTRHAGQAVLVTEFIKQTPKAKRPPYPIVRLGAMIGRLHGLPGPAVTDRPAGALPGPADGDRPAGALHHFAEGTLADELRAAADWLESVEASPAVDALRTALSSADGGDGLPEGFVHPDPVPKNVIFTADGPVLVDWTSAGRGPRLPSMTLVLKSGWAATPFLKGYTRVVTLTDEERARLPALLFTRRLIDLTFRTCRAPDTAPPNLKALRQTTEAQAQTLLSSVQP</sequence>
<dbReference type="AlphaFoldDB" id="A0A4R7ZDB9"/>
<name>A0A4R7ZDB9_9ACTN</name>
<dbReference type="InterPro" id="IPR011009">
    <property type="entry name" value="Kinase-like_dom_sf"/>
</dbReference>
<protein>
    <submittedName>
        <fullName evidence="2">Ser/Thr protein kinase RdoA (MazF antagonist)</fullName>
    </submittedName>
</protein>
<evidence type="ECO:0000313" key="3">
    <source>
        <dbReference type="Proteomes" id="UP000295447"/>
    </source>
</evidence>
<evidence type="ECO:0000259" key="1">
    <source>
        <dbReference type="Pfam" id="PF01636"/>
    </source>
</evidence>